<keyword evidence="9" id="KW-0067">ATP-binding</keyword>
<dbReference type="Proteomes" id="UP000298517">
    <property type="component" value="Unassembled WGS sequence"/>
</dbReference>
<keyword evidence="5" id="KW-0597">Phosphoprotein</keyword>
<dbReference type="InterPro" id="IPR004358">
    <property type="entry name" value="Sig_transdc_His_kin-like_C"/>
</dbReference>
<comment type="subcellular location">
    <subcellularLocation>
        <location evidence="2">Cell membrane</location>
    </subcellularLocation>
</comment>
<keyword evidence="12" id="KW-0802">TPR repeat</keyword>
<dbReference type="EMBL" id="SNQI01000003">
    <property type="protein sequence ID" value="TEW73906.1"/>
    <property type="molecule type" value="Genomic_DNA"/>
</dbReference>
<dbReference type="PANTHER" id="PTHR42878:SF7">
    <property type="entry name" value="SENSOR HISTIDINE KINASE GLRK"/>
    <property type="match status" value="1"/>
</dbReference>
<keyword evidence="13" id="KW-1133">Transmembrane helix</keyword>
<evidence type="ECO:0000256" key="9">
    <source>
        <dbReference type="ARBA" id="ARBA00022840"/>
    </source>
</evidence>
<feature type="domain" description="Histidine kinase" evidence="14">
    <location>
        <begin position="495"/>
        <end position="711"/>
    </location>
</feature>
<keyword evidence="6" id="KW-0808">Transferase</keyword>
<dbReference type="GO" id="GO:0005886">
    <property type="term" value="C:plasma membrane"/>
    <property type="evidence" value="ECO:0007669"/>
    <property type="project" value="UniProtKB-SubCell"/>
</dbReference>
<evidence type="ECO:0000256" key="1">
    <source>
        <dbReference type="ARBA" id="ARBA00000085"/>
    </source>
</evidence>
<evidence type="ECO:0000256" key="3">
    <source>
        <dbReference type="ARBA" id="ARBA00012438"/>
    </source>
</evidence>
<dbReference type="OrthoDB" id="9811889at2"/>
<accession>A0A4Y8ATB4</accession>
<dbReference type="InterPro" id="IPR003594">
    <property type="entry name" value="HATPase_dom"/>
</dbReference>
<dbReference type="PANTHER" id="PTHR42878">
    <property type="entry name" value="TWO-COMPONENT HISTIDINE KINASE"/>
    <property type="match status" value="1"/>
</dbReference>
<keyword evidence="8 15" id="KW-0418">Kinase</keyword>
<dbReference type="EC" id="2.7.13.3" evidence="3"/>
<dbReference type="Pfam" id="PF02518">
    <property type="entry name" value="HATPase_c"/>
    <property type="match status" value="1"/>
</dbReference>
<dbReference type="Gene3D" id="1.25.40.10">
    <property type="entry name" value="Tetratricopeptide repeat domain"/>
    <property type="match status" value="2"/>
</dbReference>
<dbReference type="PROSITE" id="PS50005">
    <property type="entry name" value="TPR"/>
    <property type="match status" value="2"/>
</dbReference>
<dbReference type="PRINTS" id="PR00344">
    <property type="entry name" value="BCTRLSENSOR"/>
</dbReference>
<evidence type="ECO:0000259" key="14">
    <source>
        <dbReference type="PROSITE" id="PS50109"/>
    </source>
</evidence>
<evidence type="ECO:0000256" key="7">
    <source>
        <dbReference type="ARBA" id="ARBA00022741"/>
    </source>
</evidence>
<dbReference type="SUPFAM" id="SSF47384">
    <property type="entry name" value="Homodimeric domain of signal transducing histidine kinase"/>
    <property type="match status" value="1"/>
</dbReference>
<keyword evidence="16" id="KW-1185">Reference proteome</keyword>
<organism evidence="15 16">
    <name type="scientific">Gramella jeungdoensis</name>
    <dbReference type="NCBI Taxonomy" id="708091"/>
    <lineage>
        <taxon>Bacteria</taxon>
        <taxon>Pseudomonadati</taxon>
        <taxon>Bacteroidota</taxon>
        <taxon>Flavobacteriia</taxon>
        <taxon>Flavobacteriales</taxon>
        <taxon>Flavobacteriaceae</taxon>
        <taxon>Christiangramia</taxon>
    </lineage>
</organism>
<dbReference type="InterPro" id="IPR050351">
    <property type="entry name" value="BphY/WalK/GraS-like"/>
</dbReference>
<dbReference type="Gene3D" id="1.10.287.130">
    <property type="match status" value="1"/>
</dbReference>
<dbReference type="GO" id="GO:0000156">
    <property type="term" value="F:phosphorelay response regulator activity"/>
    <property type="evidence" value="ECO:0007669"/>
    <property type="project" value="TreeGrafter"/>
</dbReference>
<evidence type="ECO:0000256" key="10">
    <source>
        <dbReference type="ARBA" id="ARBA00023012"/>
    </source>
</evidence>
<keyword evidence="4" id="KW-1003">Cell membrane</keyword>
<gene>
    <name evidence="15" type="ORF">E2488_10535</name>
</gene>
<dbReference type="InterPro" id="IPR019734">
    <property type="entry name" value="TPR_rpt"/>
</dbReference>
<comment type="caution">
    <text evidence="15">The sequence shown here is derived from an EMBL/GenBank/DDBJ whole genome shotgun (WGS) entry which is preliminary data.</text>
</comment>
<evidence type="ECO:0000313" key="16">
    <source>
        <dbReference type="Proteomes" id="UP000298517"/>
    </source>
</evidence>
<evidence type="ECO:0000256" key="12">
    <source>
        <dbReference type="PROSITE-ProRule" id="PRU00339"/>
    </source>
</evidence>
<dbReference type="InterPro" id="IPR003661">
    <property type="entry name" value="HisK_dim/P_dom"/>
</dbReference>
<evidence type="ECO:0000313" key="15">
    <source>
        <dbReference type="EMBL" id="TEW73906.1"/>
    </source>
</evidence>
<keyword evidence="13" id="KW-0812">Transmembrane</keyword>
<dbReference type="InterPro" id="IPR005467">
    <property type="entry name" value="His_kinase_dom"/>
</dbReference>
<dbReference type="Pfam" id="PF13424">
    <property type="entry name" value="TPR_12"/>
    <property type="match status" value="1"/>
</dbReference>
<keyword evidence="10" id="KW-0902">Two-component regulatory system</keyword>
<dbReference type="SMART" id="SM00387">
    <property type="entry name" value="HATPase_c"/>
    <property type="match status" value="1"/>
</dbReference>
<dbReference type="SMART" id="SM00028">
    <property type="entry name" value="TPR"/>
    <property type="match status" value="7"/>
</dbReference>
<protein>
    <recommendedName>
        <fullName evidence="3">histidine kinase</fullName>
        <ecNumber evidence="3">2.7.13.3</ecNumber>
    </recommendedName>
</protein>
<dbReference type="RefSeq" id="WP_134248305.1">
    <property type="nucleotide sequence ID" value="NZ_SNQI01000003.1"/>
</dbReference>
<comment type="catalytic activity">
    <reaction evidence="1">
        <text>ATP + protein L-histidine = ADP + protein N-phospho-L-histidine.</text>
        <dbReference type="EC" id="2.7.13.3"/>
    </reaction>
</comment>
<evidence type="ECO:0000256" key="6">
    <source>
        <dbReference type="ARBA" id="ARBA00022679"/>
    </source>
</evidence>
<evidence type="ECO:0000256" key="8">
    <source>
        <dbReference type="ARBA" id="ARBA00022777"/>
    </source>
</evidence>
<feature type="repeat" description="TPR" evidence="12">
    <location>
        <begin position="128"/>
        <end position="161"/>
    </location>
</feature>
<sequence>MNTTNLFSIKLLLLSMFISVSTGYCQVKRETKTENFQIKFKNKKEKGKISTQLELALSIYKDNNPEALELSKSALKTSLKTKNKFQEMSSYYVLGKITADFDSLKTSEQYYNKALQLSEEIGEHWYRGEILYGIGLRYYYTGDYINAIENFTRAIQFCHFTENFKTSGAAYSMLGTVFRINGIYDRAIEYFIKSGLNYKKANYSEGDAWVSYLMGRVYADLKNPKKALAYYQESLKNYKEIASITGEITGKVICYEQIALVNLESGNLEVAFENINDLLKIQLEKNSKYGMSNAYSLLGRANYLKGNYEEAELYLDKSLKLKKETKNFIGLPIIYEYLGLCLIEKGNLKEGFRQINRGLELAILNNQKKIQLDIYAKLSEVYLNLNNLEKAVINQKKLIETQNDIFFGVASIKMEQMQAFYEIDEKNQQLTELENQNKINEIKIKQQRTYQLMMTFGVLIAILIIITIYVLYKKLSYKNNELEASNTTKNKLFSIISHDLKGPIGTANELLGILLEETKNKNIEKVEKFVPIIHQSMSETYILLDNLLQWARSQNKKIKIKYEVLNLNKIVNSTLNSISNQAERKNIDISVNIDKNINVNADFTMLKAILRNLISNAIKFTNEDGEISIKAVQKDNLTKVCVKDNGIGISTEAAKKMFLVNTNLSKKGTTGEKGTGLGLVLCKDFVKLHKGKIWVESILNEGSSFYFTIPN</sequence>
<dbReference type="GO" id="GO:0030295">
    <property type="term" value="F:protein kinase activator activity"/>
    <property type="evidence" value="ECO:0007669"/>
    <property type="project" value="TreeGrafter"/>
</dbReference>
<evidence type="ECO:0000256" key="5">
    <source>
        <dbReference type="ARBA" id="ARBA00022553"/>
    </source>
</evidence>
<keyword evidence="7" id="KW-0547">Nucleotide-binding</keyword>
<keyword evidence="11 13" id="KW-0472">Membrane</keyword>
<evidence type="ECO:0000256" key="11">
    <source>
        <dbReference type="ARBA" id="ARBA00023136"/>
    </source>
</evidence>
<dbReference type="Pfam" id="PF13181">
    <property type="entry name" value="TPR_8"/>
    <property type="match status" value="2"/>
</dbReference>
<evidence type="ECO:0000256" key="4">
    <source>
        <dbReference type="ARBA" id="ARBA00022475"/>
    </source>
</evidence>
<dbReference type="InterPro" id="IPR011990">
    <property type="entry name" value="TPR-like_helical_dom_sf"/>
</dbReference>
<dbReference type="InterPro" id="IPR036097">
    <property type="entry name" value="HisK_dim/P_sf"/>
</dbReference>
<dbReference type="GO" id="GO:0005524">
    <property type="term" value="F:ATP binding"/>
    <property type="evidence" value="ECO:0007669"/>
    <property type="project" value="UniProtKB-KW"/>
</dbReference>
<dbReference type="Gene3D" id="3.30.565.10">
    <property type="entry name" value="Histidine kinase-like ATPase, C-terminal domain"/>
    <property type="match status" value="1"/>
</dbReference>
<dbReference type="FunFam" id="3.30.565.10:FF:000023">
    <property type="entry name" value="PAS domain-containing sensor histidine kinase"/>
    <property type="match status" value="1"/>
</dbReference>
<feature type="transmembrane region" description="Helical" evidence="13">
    <location>
        <begin position="450"/>
        <end position="472"/>
    </location>
</feature>
<dbReference type="AlphaFoldDB" id="A0A4Y8ATB4"/>
<name>A0A4Y8ATB4_9FLAO</name>
<evidence type="ECO:0000256" key="2">
    <source>
        <dbReference type="ARBA" id="ARBA00004236"/>
    </source>
</evidence>
<dbReference type="GO" id="GO:0000155">
    <property type="term" value="F:phosphorelay sensor kinase activity"/>
    <property type="evidence" value="ECO:0007669"/>
    <property type="project" value="InterPro"/>
</dbReference>
<proteinExistence type="predicted"/>
<dbReference type="InterPro" id="IPR036890">
    <property type="entry name" value="HATPase_C_sf"/>
</dbReference>
<dbReference type="GO" id="GO:0007234">
    <property type="term" value="P:osmosensory signaling via phosphorelay pathway"/>
    <property type="evidence" value="ECO:0007669"/>
    <property type="project" value="TreeGrafter"/>
</dbReference>
<dbReference type="CDD" id="cd00082">
    <property type="entry name" value="HisKA"/>
    <property type="match status" value="1"/>
</dbReference>
<dbReference type="SUPFAM" id="SSF48452">
    <property type="entry name" value="TPR-like"/>
    <property type="match status" value="3"/>
</dbReference>
<evidence type="ECO:0000256" key="13">
    <source>
        <dbReference type="SAM" id="Phobius"/>
    </source>
</evidence>
<reference evidence="15 16" key="1">
    <citation type="journal article" date="2011" name="J. Microbiol.">
        <title>Gramella jeungdoensis sp. nov., isolated from a solar saltern in Korea.</title>
        <authorList>
            <person name="Joung Y."/>
            <person name="Kim H."/>
            <person name="Jang T."/>
            <person name="Ahn T.S."/>
            <person name="Joh K."/>
        </authorList>
    </citation>
    <scope>NUCLEOTIDE SEQUENCE [LARGE SCALE GENOMIC DNA]</scope>
    <source>
        <strain evidence="15 16">KCTC 23123</strain>
    </source>
</reference>
<dbReference type="PROSITE" id="PS50109">
    <property type="entry name" value="HIS_KIN"/>
    <property type="match status" value="1"/>
</dbReference>
<dbReference type="SUPFAM" id="SSF55874">
    <property type="entry name" value="ATPase domain of HSP90 chaperone/DNA topoisomerase II/histidine kinase"/>
    <property type="match status" value="1"/>
</dbReference>
<feature type="repeat" description="TPR" evidence="12">
    <location>
        <begin position="292"/>
        <end position="325"/>
    </location>
</feature>